<dbReference type="GO" id="GO:0006423">
    <property type="term" value="P:cysteinyl-tRNA aminoacylation"/>
    <property type="evidence" value="ECO:0007669"/>
    <property type="project" value="UniProtKB-UniRule"/>
</dbReference>
<keyword evidence="5 13" id="KW-0436">Ligase</keyword>
<name>A0A1H6U783_9FIRM</name>
<dbReference type="Gene3D" id="3.40.50.620">
    <property type="entry name" value="HUPs"/>
    <property type="match status" value="1"/>
</dbReference>
<accession>A0A1H6U783</accession>
<keyword evidence="9 13" id="KW-0067">ATP-binding</keyword>
<gene>
    <name evidence="13" type="primary">cysS</name>
    <name evidence="15" type="ORF">SAMN04487834_103023</name>
</gene>
<evidence type="ECO:0000313" key="16">
    <source>
        <dbReference type="Proteomes" id="UP000183028"/>
    </source>
</evidence>
<proteinExistence type="inferred from homology"/>
<dbReference type="InterPro" id="IPR014729">
    <property type="entry name" value="Rossmann-like_a/b/a_fold"/>
</dbReference>
<dbReference type="SMART" id="SM00840">
    <property type="entry name" value="DALR_2"/>
    <property type="match status" value="1"/>
</dbReference>
<feature type="binding site" evidence="13">
    <location>
        <position position="210"/>
    </location>
    <ligand>
        <name>Zn(2+)</name>
        <dbReference type="ChEBI" id="CHEBI:29105"/>
    </ligand>
</feature>
<dbReference type="PANTHER" id="PTHR10890">
    <property type="entry name" value="CYSTEINYL-TRNA SYNTHETASE"/>
    <property type="match status" value="1"/>
</dbReference>
<dbReference type="InterPro" id="IPR032678">
    <property type="entry name" value="tRNA-synt_1_cat_dom"/>
</dbReference>
<dbReference type="CDD" id="cd00672">
    <property type="entry name" value="CysRS_core"/>
    <property type="match status" value="1"/>
</dbReference>
<keyword evidence="6 13" id="KW-0479">Metal-binding</keyword>
<evidence type="ECO:0000256" key="7">
    <source>
        <dbReference type="ARBA" id="ARBA00022741"/>
    </source>
</evidence>
<dbReference type="GO" id="GO:0008270">
    <property type="term" value="F:zinc ion binding"/>
    <property type="evidence" value="ECO:0007669"/>
    <property type="project" value="UniProtKB-UniRule"/>
</dbReference>
<evidence type="ECO:0000256" key="12">
    <source>
        <dbReference type="ARBA" id="ARBA00047398"/>
    </source>
</evidence>
<evidence type="ECO:0000256" key="10">
    <source>
        <dbReference type="ARBA" id="ARBA00022917"/>
    </source>
</evidence>
<evidence type="ECO:0000256" key="8">
    <source>
        <dbReference type="ARBA" id="ARBA00022833"/>
    </source>
</evidence>
<dbReference type="HAMAP" id="MF_00041">
    <property type="entry name" value="Cys_tRNA_synth"/>
    <property type="match status" value="1"/>
</dbReference>
<dbReference type="OrthoDB" id="9815130at2"/>
<dbReference type="Pfam" id="PF09190">
    <property type="entry name" value="DALR_2"/>
    <property type="match status" value="1"/>
</dbReference>
<organism evidence="15 16">
    <name type="scientific">Sharpea azabuensis</name>
    <dbReference type="NCBI Taxonomy" id="322505"/>
    <lineage>
        <taxon>Bacteria</taxon>
        <taxon>Bacillati</taxon>
        <taxon>Bacillota</taxon>
        <taxon>Erysipelotrichia</taxon>
        <taxon>Erysipelotrichales</taxon>
        <taxon>Coprobacillaceae</taxon>
        <taxon>Sharpea</taxon>
    </lineage>
</organism>
<dbReference type="AlphaFoldDB" id="A0A1H6U783"/>
<evidence type="ECO:0000256" key="2">
    <source>
        <dbReference type="ARBA" id="ARBA00005594"/>
    </source>
</evidence>
<dbReference type="SUPFAM" id="SSF47323">
    <property type="entry name" value="Anticodon-binding domain of a subclass of class I aminoacyl-tRNA synthetases"/>
    <property type="match status" value="1"/>
</dbReference>
<dbReference type="InterPro" id="IPR015273">
    <property type="entry name" value="Cys-tRNA-synt_Ia_DALR"/>
</dbReference>
<feature type="binding site" evidence="13">
    <location>
        <position position="236"/>
    </location>
    <ligand>
        <name>Zn(2+)</name>
        <dbReference type="ChEBI" id="CHEBI:29105"/>
    </ligand>
</feature>
<comment type="cofactor">
    <cofactor evidence="13">
        <name>Zn(2+)</name>
        <dbReference type="ChEBI" id="CHEBI:29105"/>
    </cofactor>
    <text evidence="13">Binds 1 zinc ion per subunit.</text>
</comment>
<keyword evidence="8 13" id="KW-0862">Zinc</keyword>
<feature type="binding site" evidence="13">
    <location>
        <position position="271"/>
    </location>
    <ligand>
        <name>ATP</name>
        <dbReference type="ChEBI" id="CHEBI:30616"/>
    </ligand>
</feature>
<dbReference type="GO" id="GO:0005524">
    <property type="term" value="F:ATP binding"/>
    <property type="evidence" value="ECO:0007669"/>
    <property type="project" value="UniProtKB-UniRule"/>
</dbReference>
<dbReference type="NCBIfam" id="TIGR00435">
    <property type="entry name" value="cysS"/>
    <property type="match status" value="1"/>
</dbReference>
<comment type="similarity">
    <text evidence="2 13">Belongs to the class-I aminoacyl-tRNA synthetase family.</text>
</comment>
<dbReference type="RefSeq" id="WP_074732217.1">
    <property type="nucleotide sequence ID" value="NZ_FNYK01000030.1"/>
</dbReference>
<dbReference type="STRING" id="322505.SAMN04487836_10587"/>
<evidence type="ECO:0000256" key="1">
    <source>
        <dbReference type="ARBA" id="ARBA00004496"/>
    </source>
</evidence>
<evidence type="ECO:0000256" key="4">
    <source>
        <dbReference type="ARBA" id="ARBA00022490"/>
    </source>
</evidence>
<evidence type="ECO:0000256" key="9">
    <source>
        <dbReference type="ARBA" id="ARBA00022840"/>
    </source>
</evidence>
<feature type="binding site" evidence="13">
    <location>
        <position position="240"/>
    </location>
    <ligand>
        <name>Zn(2+)</name>
        <dbReference type="ChEBI" id="CHEBI:29105"/>
    </ligand>
</feature>
<dbReference type="Gene3D" id="1.20.120.1910">
    <property type="entry name" value="Cysteine-tRNA ligase, C-terminal anti-codon recognition domain"/>
    <property type="match status" value="1"/>
</dbReference>
<feature type="short sequence motif" description="'KMSKS' region" evidence="13">
    <location>
        <begin position="268"/>
        <end position="272"/>
    </location>
</feature>
<dbReference type="InterPro" id="IPR009080">
    <property type="entry name" value="tRNAsynth_Ia_anticodon-bd"/>
</dbReference>
<keyword evidence="16" id="KW-1185">Reference proteome</keyword>
<dbReference type="SUPFAM" id="SSF52374">
    <property type="entry name" value="Nucleotidylyl transferase"/>
    <property type="match status" value="1"/>
</dbReference>
<protein>
    <recommendedName>
        <fullName evidence="13">Cysteine--tRNA ligase</fullName>
        <ecNumber evidence="13">6.1.1.16</ecNumber>
    </recommendedName>
    <alternativeName>
        <fullName evidence="13">Cysteinyl-tRNA synthetase</fullName>
        <shortName evidence="13">CysRS</shortName>
    </alternativeName>
</protein>
<dbReference type="EC" id="6.1.1.16" evidence="13"/>
<dbReference type="PRINTS" id="PR00983">
    <property type="entry name" value="TRNASYNTHCYS"/>
</dbReference>
<dbReference type="InterPro" id="IPR015803">
    <property type="entry name" value="Cys-tRNA-ligase"/>
</dbReference>
<comment type="subcellular location">
    <subcellularLocation>
        <location evidence="1 13">Cytoplasm</location>
    </subcellularLocation>
</comment>
<keyword evidence="7 13" id="KW-0547">Nucleotide-binding</keyword>
<dbReference type="InterPro" id="IPR024909">
    <property type="entry name" value="Cys-tRNA/MSH_ligase"/>
</dbReference>
<dbReference type="Proteomes" id="UP000183028">
    <property type="component" value="Unassembled WGS sequence"/>
</dbReference>
<dbReference type="Pfam" id="PF01406">
    <property type="entry name" value="tRNA-synt_1e"/>
    <property type="match status" value="1"/>
</dbReference>
<reference evidence="16" key="1">
    <citation type="submission" date="2016-10" db="EMBL/GenBank/DDBJ databases">
        <authorList>
            <person name="Varghese N."/>
        </authorList>
    </citation>
    <scope>NUCLEOTIDE SEQUENCE [LARGE SCALE GENOMIC DNA]</scope>
    <source>
        <strain evidence="16">DSM 20406</strain>
    </source>
</reference>
<comment type="subunit">
    <text evidence="3 13">Monomer.</text>
</comment>
<dbReference type="GO" id="GO:0005829">
    <property type="term" value="C:cytosol"/>
    <property type="evidence" value="ECO:0007669"/>
    <property type="project" value="TreeGrafter"/>
</dbReference>
<evidence type="ECO:0000256" key="13">
    <source>
        <dbReference type="HAMAP-Rule" id="MF_00041"/>
    </source>
</evidence>
<feature type="domain" description="Cysteinyl-tRNA synthetase class Ia DALR" evidence="14">
    <location>
        <begin position="349"/>
        <end position="411"/>
    </location>
</feature>
<dbReference type="EMBL" id="FNYK01000030">
    <property type="protein sequence ID" value="SEI87376.1"/>
    <property type="molecule type" value="Genomic_DNA"/>
</dbReference>
<comment type="catalytic activity">
    <reaction evidence="12 13">
        <text>tRNA(Cys) + L-cysteine + ATP = L-cysteinyl-tRNA(Cys) + AMP + diphosphate</text>
        <dbReference type="Rhea" id="RHEA:17773"/>
        <dbReference type="Rhea" id="RHEA-COMP:9661"/>
        <dbReference type="Rhea" id="RHEA-COMP:9679"/>
        <dbReference type="ChEBI" id="CHEBI:30616"/>
        <dbReference type="ChEBI" id="CHEBI:33019"/>
        <dbReference type="ChEBI" id="CHEBI:35235"/>
        <dbReference type="ChEBI" id="CHEBI:78442"/>
        <dbReference type="ChEBI" id="CHEBI:78517"/>
        <dbReference type="ChEBI" id="CHEBI:456215"/>
        <dbReference type="EC" id="6.1.1.16"/>
    </reaction>
</comment>
<evidence type="ECO:0000256" key="3">
    <source>
        <dbReference type="ARBA" id="ARBA00011245"/>
    </source>
</evidence>
<evidence type="ECO:0000259" key="14">
    <source>
        <dbReference type="SMART" id="SM00840"/>
    </source>
</evidence>
<dbReference type="PANTHER" id="PTHR10890:SF3">
    <property type="entry name" value="CYSTEINE--TRNA LIGASE, CYTOPLASMIC"/>
    <property type="match status" value="1"/>
</dbReference>
<keyword evidence="11 13" id="KW-0030">Aminoacyl-tRNA synthetase</keyword>
<sequence length="447" mass="51141">MKIYNSFTNQKEEFKPIEEGKVGIYVCGPTVYNYVHIGNTRPMIIFDVLRRTFEYLGYDVTFVSNYTDVDDKIIKKAKEEGVSEKELTEKYIKAYEDVRNGLNIETPTHTPRVTETMDKIIAFVAALIEKGYAYESQGDVYFRVSKIKDYGHLSGIHVEDLIQGASERTSTEDDDKKESSLDFALWKKTDEGIQFDSPWSKGRPGWHTECVVMINDIFGRGLIDIHGGGYDLKFPHHENEIAQAIAYSNTHLANYWMHNQMININGEKMSKSLGNVLWAKDLLVKLGVNVYKGLMLSTHYRKTLNFTDEVLETTKKEIAKIENVVKNTSLYLAVNRIEEGLAKKEVVDHMVEALSDDLNTSLAMTEVLDQVKVLNQVMRVREKDNELIADEYATLQSMLDVLGFKFDGVVLSDEDIDLYNQWNAYKKEKNFEEADKLRAQLSAKGIL</sequence>
<evidence type="ECO:0000256" key="6">
    <source>
        <dbReference type="ARBA" id="ARBA00022723"/>
    </source>
</evidence>
<keyword evidence="10 13" id="KW-0648">Protein biosynthesis</keyword>
<feature type="binding site" evidence="13">
    <location>
        <position position="27"/>
    </location>
    <ligand>
        <name>Zn(2+)</name>
        <dbReference type="ChEBI" id="CHEBI:29105"/>
    </ligand>
</feature>
<keyword evidence="4 13" id="KW-0963">Cytoplasm</keyword>
<dbReference type="GO" id="GO:0004817">
    <property type="term" value="F:cysteine-tRNA ligase activity"/>
    <property type="evidence" value="ECO:0007669"/>
    <property type="project" value="UniProtKB-UniRule"/>
</dbReference>
<evidence type="ECO:0000256" key="5">
    <source>
        <dbReference type="ARBA" id="ARBA00022598"/>
    </source>
</evidence>
<evidence type="ECO:0000313" key="15">
    <source>
        <dbReference type="EMBL" id="SEI87376.1"/>
    </source>
</evidence>
<feature type="short sequence motif" description="'HIGH' region" evidence="13">
    <location>
        <begin position="29"/>
        <end position="39"/>
    </location>
</feature>
<dbReference type="eggNOG" id="COG0215">
    <property type="taxonomic scope" value="Bacteria"/>
</dbReference>
<evidence type="ECO:0000256" key="11">
    <source>
        <dbReference type="ARBA" id="ARBA00023146"/>
    </source>
</evidence>